<feature type="region of interest" description="Disordered" evidence="2">
    <location>
        <begin position="563"/>
        <end position="596"/>
    </location>
</feature>
<proteinExistence type="predicted"/>
<dbReference type="Proteomes" id="UP001151760">
    <property type="component" value="Unassembled WGS sequence"/>
</dbReference>
<feature type="region of interest" description="Disordered" evidence="2">
    <location>
        <begin position="123"/>
        <end position="164"/>
    </location>
</feature>
<sequence>MVAYLEKIEGSEGFYKIIDFLTACHINYALTKIPTIYASHIEQFWQTVSLSTIEDGVMEITTTIDGRAKTITKASIRRHLKLEDSDGINTLPTIEIFKQLALMGMNTPLFQTMLVQDQALQGEGPTIPVESHPTPTSPPSTSQQPSSPPSMQTTHVAEEAAPMPHESPLLRVHSLGSDEGSLSLNELTVLCTSLLKKVESLESELKQTKQTYSTAITQLIKWVKKLEQTIKTSQARRRAKVVISDAEEDEEDSSKQGRSLIEELDMDAGISLVPPHVADQGRFDDTQVSDQPEEQLGVFSAAKVLADAAEQRRDVENVQTYTRRRRAVSTGSGGVSTASELVSTAGVKAKDKGKAVMQESEPPKKIKKRVQVQMSIDEELAQKVHEEEQARFNAEQEAKFKAEQEQERLDHETAMKIQEELDAAERQRMAQVHQAAQGFTDDEWDDILARVAADKDFVQQLQAGEKVSDEDLPRKLVELVNQRKKFFAQQRAEAKRNKPMTPAQQKEYMSTYIKNQEGGYTLKQLKALSFEEVKEIFEATMRKVQSFVPMDSELEVQRLKRAGQDVVEEPAKRQRTGEASGSVQEQTGEEPKAEELVGGHTEAYQTFDDMLKKFDRDDLDKLWNLVKERFRTTEPTEDKARELWVELKRLFEPDDNDTLWKLQRYMHDPFPLKSVVYMIHVVFIMCLQKEDMIFTCWLRRIIH</sequence>
<reference evidence="3" key="2">
    <citation type="submission" date="2022-01" db="EMBL/GenBank/DDBJ databases">
        <authorList>
            <person name="Yamashiro T."/>
            <person name="Shiraishi A."/>
            <person name="Satake H."/>
            <person name="Nakayama K."/>
        </authorList>
    </citation>
    <scope>NUCLEOTIDE SEQUENCE</scope>
</reference>
<keyword evidence="1" id="KW-0175">Coiled coil</keyword>
<organism evidence="3 4">
    <name type="scientific">Tanacetum coccineum</name>
    <dbReference type="NCBI Taxonomy" id="301880"/>
    <lineage>
        <taxon>Eukaryota</taxon>
        <taxon>Viridiplantae</taxon>
        <taxon>Streptophyta</taxon>
        <taxon>Embryophyta</taxon>
        <taxon>Tracheophyta</taxon>
        <taxon>Spermatophyta</taxon>
        <taxon>Magnoliopsida</taxon>
        <taxon>eudicotyledons</taxon>
        <taxon>Gunneridae</taxon>
        <taxon>Pentapetalae</taxon>
        <taxon>asterids</taxon>
        <taxon>campanulids</taxon>
        <taxon>Asterales</taxon>
        <taxon>Asteraceae</taxon>
        <taxon>Asteroideae</taxon>
        <taxon>Anthemideae</taxon>
        <taxon>Anthemidinae</taxon>
        <taxon>Tanacetum</taxon>
    </lineage>
</organism>
<evidence type="ECO:0000256" key="1">
    <source>
        <dbReference type="SAM" id="Coils"/>
    </source>
</evidence>
<feature type="coiled-coil region" evidence="1">
    <location>
        <begin position="184"/>
        <end position="218"/>
    </location>
</feature>
<feature type="region of interest" description="Disordered" evidence="2">
    <location>
        <begin position="236"/>
        <end position="257"/>
    </location>
</feature>
<accession>A0ABQ5I1B2</accession>
<feature type="compositionally biased region" description="Low complexity" evidence="2">
    <location>
        <begin position="131"/>
        <end position="154"/>
    </location>
</feature>
<protein>
    <recommendedName>
        <fullName evidence="5">Xylulose kinase-1</fullName>
    </recommendedName>
</protein>
<reference evidence="3" key="1">
    <citation type="journal article" date="2022" name="Int. J. Mol. Sci.">
        <title>Draft Genome of Tanacetum Coccineum: Genomic Comparison of Closely Related Tanacetum-Family Plants.</title>
        <authorList>
            <person name="Yamashiro T."/>
            <person name="Shiraishi A."/>
            <person name="Nakayama K."/>
            <person name="Satake H."/>
        </authorList>
    </citation>
    <scope>NUCLEOTIDE SEQUENCE</scope>
</reference>
<evidence type="ECO:0000256" key="2">
    <source>
        <dbReference type="SAM" id="MobiDB-lite"/>
    </source>
</evidence>
<name>A0ABQ5I1B2_9ASTR</name>
<evidence type="ECO:0000313" key="4">
    <source>
        <dbReference type="Proteomes" id="UP001151760"/>
    </source>
</evidence>
<dbReference type="EMBL" id="BQNB010020245">
    <property type="protein sequence ID" value="GJT93887.1"/>
    <property type="molecule type" value="Genomic_DNA"/>
</dbReference>
<gene>
    <name evidence="3" type="ORF">Tco_1082732</name>
</gene>
<keyword evidence="4" id="KW-1185">Reference proteome</keyword>
<feature type="compositionally biased region" description="Polar residues" evidence="2">
    <location>
        <begin position="577"/>
        <end position="586"/>
    </location>
</feature>
<comment type="caution">
    <text evidence="3">The sequence shown here is derived from an EMBL/GenBank/DDBJ whole genome shotgun (WGS) entry which is preliminary data.</text>
</comment>
<evidence type="ECO:0008006" key="5">
    <source>
        <dbReference type="Google" id="ProtNLM"/>
    </source>
</evidence>
<evidence type="ECO:0000313" key="3">
    <source>
        <dbReference type="EMBL" id="GJT93887.1"/>
    </source>
</evidence>